<protein>
    <recommendedName>
        <fullName evidence="2 5">Aminoglycoside N(3)-acetyltransferase</fullName>
        <ecNumber evidence="5">2.3.1.-</ecNumber>
    </recommendedName>
</protein>
<accession>A0A933L7C8</accession>
<evidence type="ECO:0000256" key="4">
    <source>
        <dbReference type="ARBA" id="ARBA00023315"/>
    </source>
</evidence>
<evidence type="ECO:0000313" key="6">
    <source>
        <dbReference type="EMBL" id="MBI4923726.1"/>
    </source>
</evidence>
<keyword evidence="4 5" id="KW-0012">Acyltransferase</keyword>
<dbReference type="PANTHER" id="PTHR11104:SF0">
    <property type="entry name" value="SPBETA PROPHAGE-DERIVED AMINOGLYCOSIDE N(3')-ACETYLTRANSFERASE-LIKE PROTEIN YOKD"/>
    <property type="match status" value="1"/>
</dbReference>
<comment type="caution">
    <text evidence="6">The sequence shown here is derived from an EMBL/GenBank/DDBJ whole genome shotgun (WGS) entry which is preliminary data.</text>
</comment>
<name>A0A933L7C8_9HYPH</name>
<dbReference type="Proteomes" id="UP000782610">
    <property type="component" value="Unassembled WGS sequence"/>
</dbReference>
<dbReference type="AlphaFoldDB" id="A0A933L7C8"/>
<dbReference type="GO" id="GO:0046353">
    <property type="term" value="F:aminoglycoside 3-N-acetyltransferase activity"/>
    <property type="evidence" value="ECO:0007669"/>
    <property type="project" value="UniProtKB-EC"/>
</dbReference>
<dbReference type="GO" id="GO:0046677">
    <property type="term" value="P:response to antibiotic"/>
    <property type="evidence" value="ECO:0007669"/>
    <property type="project" value="UniProtKB-KW"/>
</dbReference>
<dbReference type="Pfam" id="PF02522">
    <property type="entry name" value="Antibiotic_NAT"/>
    <property type="match status" value="1"/>
</dbReference>
<dbReference type="EMBL" id="JACRAF010000061">
    <property type="protein sequence ID" value="MBI4923726.1"/>
    <property type="molecule type" value="Genomic_DNA"/>
</dbReference>
<reference evidence="6" key="1">
    <citation type="submission" date="2020-07" db="EMBL/GenBank/DDBJ databases">
        <title>Huge and variable diversity of episymbiotic CPR bacteria and DPANN archaea in groundwater ecosystems.</title>
        <authorList>
            <person name="He C.Y."/>
            <person name="Keren R."/>
            <person name="Whittaker M."/>
            <person name="Farag I.F."/>
            <person name="Doudna J."/>
            <person name="Cate J.H.D."/>
            <person name="Banfield J.F."/>
        </authorList>
    </citation>
    <scope>NUCLEOTIDE SEQUENCE</scope>
    <source>
        <strain evidence="6">NC_groundwater_1586_Pr3_B-0.1um_66_15</strain>
    </source>
</reference>
<sequence length="263" mass="28025">MTERFATRRSLAADLRTLGLIAGDAVLVHAGLRSVGPIVGGPDALIAALSDAVGARGSILGYADWQIEDDRLADPAFRDDIPPFDPPSSRATRDNGAFPELLRTTPGARRSASPGASCVALGGPADWFVADHALDYGYGPHSPFGKLVEAGGKVLMLGAPLDTMTLLHHAEHLADIPNKRIKRYETPIVVDGKTVWRSFEEFDTSHAPEGLPEDYFVALVEDFLATGQGTRGTVGAAPSVLVAAKEIVPFAVSWLERRFRSAS</sequence>
<evidence type="ECO:0000256" key="3">
    <source>
        <dbReference type="ARBA" id="ARBA00022679"/>
    </source>
</evidence>
<dbReference type="InterPro" id="IPR028345">
    <property type="entry name" value="Antibiotic_NAT-like"/>
</dbReference>
<comment type="similarity">
    <text evidence="1 5">Belongs to the antibiotic N-acetyltransferase family.</text>
</comment>
<dbReference type="InterPro" id="IPR003679">
    <property type="entry name" value="Amioglycoside_AcTrfase"/>
</dbReference>
<keyword evidence="5" id="KW-0046">Antibiotic resistance</keyword>
<organism evidence="6 7">
    <name type="scientific">Devosia nanyangense</name>
    <dbReference type="NCBI Taxonomy" id="1228055"/>
    <lineage>
        <taxon>Bacteria</taxon>
        <taxon>Pseudomonadati</taxon>
        <taxon>Pseudomonadota</taxon>
        <taxon>Alphaproteobacteria</taxon>
        <taxon>Hyphomicrobiales</taxon>
        <taxon>Devosiaceae</taxon>
        <taxon>Devosia</taxon>
    </lineage>
</organism>
<evidence type="ECO:0000256" key="2">
    <source>
        <dbReference type="ARBA" id="ARBA00012882"/>
    </source>
</evidence>
<dbReference type="EC" id="2.3.1.-" evidence="5"/>
<evidence type="ECO:0000256" key="5">
    <source>
        <dbReference type="RuleBase" id="RU365031"/>
    </source>
</evidence>
<gene>
    <name evidence="6" type="primary">aac(3)</name>
    <name evidence="6" type="ORF">HY834_18460</name>
</gene>
<evidence type="ECO:0000313" key="7">
    <source>
        <dbReference type="Proteomes" id="UP000782610"/>
    </source>
</evidence>
<dbReference type="SUPFAM" id="SSF110710">
    <property type="entry name" value="TTHA0583/YokD-like"/>
    <property type="match status" value="1"/>
</dbReference>
<evidence type="ECO:0000256" key="1">
    <source>
        <dbReference type="ARBA" id="ARBA00006383"/>
    </source>
</evidence>
<proteinExistence type="inferred from homology"/>
<comment type="catalytic activity">
    <reaction evidence="5">
        <text>a 2-deoxystreptamine antibiotic + acetyl-CoA = an N(3)-acetyl-2-deoxystreptamine antibiotic + CoA + H(+)</text>
        <dbReference type="Rhea" id="RHEA:12665"/>
        <dbReference type="ChEBI" id="CHEBI:15378"/>
        <dbReference type="ChEBI" id="CHEBI:57287"/>
        <dbReference type="ChEBI" id="CHEBI:57288"/>
        <dbReference type="ChEBI" id="CHEBI:57921"/>
        <dbReference type="ChEBI" id="CHEBI:77452"/>
        <dbReference type="EC" id="2.3.1.81"/>
    </reaction>
</comment>
<dbReference type="PANTHER" id="PTHR11104">
    <property type="entry name" value="AMINOGLYCOSIDE N3-ACETYLTRANSFERASE"/>
    <property type="match status" value="1"/>
</dbReference>
<keyword evidence="3 5" id="KW-0808">Transferase</keyword>
<dbReference type="NCBIfam" id="NF033082">
    <property type="entry name" value="AAC_3"/>
    <property type="match status" value="1"/>
</dbReference>